<name>A0A2S9WYK9_9NEIS</name>
<keyword evidence="1" id="KW-0472">Membrane</keyword>
<sequence length="60" mass="6390">MKHKSLAMISIVFSLITLVIAVVFFGWVASLTVIGTAGAILTIMGLAFWFIFKSSDPNGG</sequence>
<evidence type="ECO:0000313" key="3">
    <source>
        <dbReference type="Proteomes" id="UP000239469"/>
    </source>
</evidence>
<proteinExistence type="predicted"/>
<protein>
    <submittedName>
        <fullName evidence="2">Uncharacterized protein</fullName>
    </submittedName>
</protein>
<keyword evidence="1" id="KW-1133">Transmembrane helix</keyword>
<accession>A0A2S9WYK9</accession>
<dbReference type="RefSeq" id="WP_106078278.1">
    <property type="nucleotide sequence ID" value="NZ_MTBD01000124.1"/>
</dbReference>
<reference evidence="2 3" key="1">
    <citation type="submission" date="2017-01" db="EMBL/GenBank/DDBJ databases">
        <title>New insights into the genetic diversity of Chromobacterium isolated from tropical freshwater lake.</title>
        <authorList>
            <person name="Santos A.B."/>
            <person name="Nascimento A.M."/>
            <person name="Da Silva P.C."/>
        </authorList>
    </citation>
    <scope>NUCLEOTIDE SEQUENCE [LARGE SCALE GENOMIC DNA]</scope>
    <source>
        <strain evidence="2 3">56AF</strain>
    </source>
</reference>
<dbReference type="Proteomes" id="UP000239469">
    <property type="component" value="Unassembled WGS sequence"/>
</dbReference>
<gene>
    <name evidence="2" type="ORF">BUE93_21990</name>
</gene>
<comment type="caution">
    <text evidence="2">The sequence shown here is derived from an EMBL/GenBank/DDBJ whole genome shotgun (WGS) entry which is preliminary data.</text>
</comment>
<evidence type="ECO:0000256" key="1">
    <source>
        <dbReference type="SAM" id="Phobius"/>
    </source>
</evidence>
<dbReference type="EMBL" id="MTBD01000124">
    <property type="protein sequence ID" value="PRP68476.1"/>
    <property type="molecule type" value="Genomic_DNA"/>
</dbReference>
<keyword evidence="1" id="KW-0812">Transmembrane</keyword>
<feature type="transmembrane region" description="Helical" evidence="1">
    <location>
        <begin position="7"/>
        <end position="27"/>
    </location>
</feature>
<dbReference type="AlphaFoldDB" id="A0A2S9WYK9"/>
<organism evidence="2 3">
    <name type="scientific">Chromobacterium amazonense</name>
    <dbReference type="NCBI Taxonomy" id="1382803"/>
    <lineage>
        <taxon>Bacteria</taxon>
        <taxon>Pseudomonadati</taxon>
        <taxon>Pseudomonadota</taxon>
        <taxon>Betaproteobacteria</taxon>
        <taxon>Neisseriales</taxon>
        <taxon>Chromobacteriaceae</taxon>
        <taxon>Chromobacterium</taxon>
    </lineage>
</organism>
<feature type="transmembrane region" description="Helical" evidence="1">
    <location>
        <begin position="33"/>
        <end position="52"/>
    </location>
</feature>
<evidence type="ECO:0000313" key="2">
    <source>
        <dbReference type="EMBL" id="PRP68476.1"/>
    </source>
</evidence>